<evidence type="ECO:0000256" key="8">
    <source>
        <dbReference type="SAM" id="Phobius"/>
    </source>
</evidence>
<dbReference type="GO" id="GO:0016757">
    <property type="term" value="F:glycosyltransferase activity"/>
    <property type="evidence" value="ECO:0007669"/>
    <property type="project" value="UniProtKB-KW"/>
</dbReference>
<evidence type="ECO:0000256" key="3">
    <source>
        <dbReference type="ARBA" id="ARBA00022676"/>
    </source>
</evidence>
<proteinExistence type="predicted"/>
<gene>
    <name evidence="9" type="ORF">PQ457_12195</name>
</gene>
<dbReference type="EC" id="2.4.-.-" evidence="9"/>
<dbReference type="PANTHER" id="PTHR33908">
    <property type="entry name" value="MANNOSYLTRANSFERASE YKCB-RELATED"/>
    <property type="match status" value="1"/>
</dbReference>
<dbReference type="PANTHER" id="PTHR33908:SF3">
    <property type="entry name" value="UNDECAPRENYL PHOSPHATE-ALPHA-4-AMINO-4-DEOXY-L-ARABINOSE ARABINOSYL TRANSFERASE"/>
    <property type="match status" value="1"/>
</dbReference>
<comment type="subcellular location">
    <subcellularLocation>
        <location evidence="1">Cell membrane</location>
        <topology evidence="1">Multi-pass membrane protein</topology>
    </subcellularLocation>
</comment>
<keyword evidence="10" id="KW-1185">Reference proteome</keyword>
<keyword evidence="3 9" id="KW-0328">Glycosyltransferase</keyword>
<evidence type="ECO:0000256" key="4">
    <source>
        <dbReference type="ARBA" id="ARBA00022679"/>
    </source>
</evidence>
<keyword evidence="6 8" id="KW-1133">Transmembrane helix</keyword>
<dbReference type="RefSeq" id="WP_273617095.1">
    <property type="nucleotide sequence ID" value="NZ_CP117417.1"/>
</dbReference>
<keyword evidence="7 8" id="KW-0472">Membrane</keyword>
<keyword evidence="4 9" id="KW-0808">Transferase</keyword>
<reference evidence="9 10" key="1">
    <citation type="submission" date="2023-02" db="EMBL/GenBank/DDBJ databases">
        <title>Genome sequence of Novosphingobium humi KACC 19094.</title>
        <authorList>
            <person name="Kim S."/>
            <person name="Heo J."/>
            <person name="Kwon S.-W."/>
        </authorList>
    </citation>
    <scope>NUCLEOTIDE SEQUENCE [LARGE SCALE GENOMIC DNA]</scope>
    <source>
        <strain evidence="9 10">KACC 19094</strain>
    </source>
</reference>
<feature type="transmembrane region" description="Helical" evidence="8">
    <location>
        <begin position="326"/>
        <end position="343"/>
    </location>
</feature>
<dbReference type="Proteomes" id="UP001218231">
    <property type="component" value="Chromosome"/>
</dbReference>
<keyword evidence="5 8" id="KW-0812">Transmembrane</keyword>
<feature type="transmembrane region" description="Helical" evidence="8">
    <location>
        <begin position="146"/>
        <end position="163"/>
    </location>
</feature>
<dbReference type="InterPro" id="IPR050297">
    <property type="entry name" value="LipidA_mod_glycosyltrf_83"/>
</dbReference>
<evidence type="ECO:0000256" key="1">
    <source>
        <dbReference type="ARBA" id="ARBA00004651"/>
    </source>
</evidence>
<evidence type="ECO:0000256" key="7">
    <source>
        <dbReference type="ARBA" id="ARBA00023136"/>
    </source>
</evidence>
<protein>
    <submittedName>
        <fullName evidence="9">Glycosyltransferase family 39 protein</fullName>
        <ecNumber evidence="9">2.4.-.-</ecNumber>
    </submittedName>
</protein>
<feature type="transmembrane region" description="Helical" evidence="8">
    <location>
        <begin position="373"/>
        <end position="392"/>
    </location>
</feature>
<feature type="transmembrane region" description="Helical" evidence="8">
    <location>
        <begin position="169"/>
        <end position="187"/>
    </location>
</feature>
<sequence>MVEYIAELPARLRGAAKAEAPNAGQPLSGVGEKAGLGAVRGVNLLLMGFAYLAVGLLLRGATLGYPIIHADEQFYLLVGDRMLHGAVPFVDIWDRKPIGLFLLFAGIRLLGGDGILQYQLVALACVAGTSLVIYRMAREIASPMGAWWAGVAYQLFLSAFFCFGGQAPVFYNLLMALAGLGMMGVWTAKTDRRLFLHGLAIMAVVGVSLQIKYTVVFEGIAFGLMLMARAQALGWSHGRILAAATGWAGMALVPTLAAWGAYIAMGHGMAFAQTNFLSIFDRHEEFDGSLFRLFKETLALLPVWAALFLAPRQMPPLRYAARPAQGFLRIWAAVAVGGFLIFGTWYDHYVAPLLVPLMALAAPALGRGRPFRWYTHFMLGTGMAAAAVVTVYNTRHHGTTEQIEVVADMIRNAAATPTGQGCVYINEGDPILYHMTNACFVTRYVFPNHLNSLIEQQALGVDTNDEMRAILARRPQVVVMLETPFSKPVNWQSRQILIDGLKEHYRKFADPFIGSRHYQLFVLKNAAASPAQ</sequence>
<feature type="transmembrane region" description="Helical" evidence="8">
    <location>
        <begin position="194"/>
        <end position="211"/>
    </location>
</feature>
<organism evidence="9 10">
    <name type="scientific">Novosphingobium humi</name>
    <dbReference type="NCBI Taxonomy" id="2282397"/>
    <lineage>
        <taxon>Bacteria</taxon>
        <taxon>Pseudomonadati</taxon>
        <taxon>Pseudomonadota</taxon>
        <taxon>Alphaproteobacteria</taxon>
        <taxon>Sphingomonadales</taxon>
        <taxon>Sphingomonadaceae</taxon>
        <taxon>Novosphingobium</taxon>
    </lineage>
</organism>
<name>A0ABY7TUJ4_9SPHN</name>
<evidence type="ECO:0000256" key="5">
    <source>
        <dbReference type="ARBA" id="ARBA00022692"/>
    </source>
</evidence>
<accession>A0ABY7TUJ4</accession>
<evidence type="ECO:0000256" key="2">
    <source>
        <dbReference type="ARBA" id="ARBA00022475"/>
    </source>
</evidence>
<dbReference type="EMBL" id="CP117417">
    <property type="protein sequence ID" value="WCT76688.1"/>
    <property type="molecule type" value="Genomic_DNA"/>
</dbReference>
<evidence type="ECO:0000313" key="10">
    <source>
        <dbReference type="Proteomes" id="UP001218231"/>
    </source>
</evidence>
<feature type="transmembrane region" description="Helical" evidence="8">
    <location>
        <begin position="44"/>
        <end position="68"/>
    </location>
</feature>
<evidence type="ECO:0000313" key="9">
    <source>
        <dbReference type="EMBL" id="WCT76688.1"/>
    </source>
</evidence>
<evidence type="ECO:0000256" key="6">
    <source>
        <dbReference type="ARBA" id="ARBA00022989"/>
    </source>
</evidence>
<feature type="transmembrane region" description="Helical" evidence="8">
    <location>
        <begin position="247"/>
        <end position="270"/>
    </location>
</feature>
<keyword evidence="2" id="KW-1003">Cell membrane</keyword>
<feature type="transmembrane region" description="Helical" evidence="8">
    <location>
        <begin position="115"/>
        <end position="134"/>
    </location>
</feature>